<keyword evidence="1" id="KW-0732">Signal</keyword>
<dbReference type="InterPro" id="IPR033428">
    <property type="entry name" value="DUF5118"/>
</dbReference>
<dbReference type="CDD" id="cd04276">
    <property type="entry name" value="ZnMc_MMP_like_2"/>
    <property type="match status" value="1"/>
</dbReference>
<feature type="domain" description="DUF5118" evidence="4">
    <location>
        <begin position="42"/>
        <end position="90"/>
    </location>
</feature>
<feature type="domain" description="EcxA zinc-binding" evidence="2">
    <location>
        <begin position="422"/>
        <end position="730"/>
    </location>
</feature>
<dbReference type="PANTHER" id="PTHR38478">
    <property type="entry name" value="PEPTIDASE M1A AND M12B"/>
    <property type="match status" value="1"/>
</dbReference>
<dbReference type="Pfam" id="PF17148">
    <property type="entry name" value="DUF5117"/>
    <property type="match status" value="1"/>
</dbReference>
<keyword evidence="6" id="KW-1185">Reference proteome</keyword>
<gene>
    <name evidence="5" type="ORF">F7D20_02360</name>
</gene>
<feature type="domain" description="DUF5117" evidence="3">
    <location>
        <begin position="99"/>
        <end position="289"/>
    </location>
</feature>
<dbReference type="EMBL" id="VZAD01000020">
    <property type="protein sequence ID" value="MQP10826.1"/>
    <property type="molecule type" value="Genomic_DNA"/>
</dbReference>
<reference evidence="5 6" key="1">
    <citation type="submission" date="2019-09" db="EMBL/GenBank/DDBJ databases">
        <title>Distinct polysaccharide growth profiles of human intestinal Prevotella copri isolates.</title>
        <authorList>
            <person name="Fehlner-Peach H."/>
            <person name="Magnabosco C."/>
            <person name="Raghavan V."/>
            <person name="Scher J.U."/>
            <person name="Tett A."/>
            <person name="Cox L.M."/>
            <person name="Gottsegen C."/>
            <person name="Watters A."/>
            <person name="Wiltshire- Gordon J.D."/>
            <person name="Segata N."/>
            <person name="Bonneau R."/>
            <person name="Littman D.R."/>
        </authorList>
    </citation>
    <scope>NUCLEOTIDE SEQUENCE [LARGE SCALE GENOMIC DNA]</scope>
    <source>
        <strain evidence="6">iAQ1173</strain>
    </source>
</reference>
<keyword evidence="5" id="KW-0482">Metalloprotease</keyword>
<protein>
    <submittedName>
        <fullName evidence="5">Zinc-dependent metalloprotease</fullName>
    </submittedName>
</protein>
<evidence type="ECO:0000259" key="4">
    <source>
        <dbReference type="Pfam" id="PF17162"/>
    </source>
</evidence>
<evidence type="ECO:0000313" key="5">
    <source>
        <dbReference type="EMBL" id="MQP10826.1"/>
    </source>
</evidence>
<dbReference type="InterPro" id="IPR033413">
    <property type="entry name" value="DUF5117"/>
</dbReference>
<dbReference type="GO" id="GO:0008237">
    <property type="term" value="F:metallopeptidase activity"/>
    <property type="evidence" value="ECO:0007669"/>
    <property type="project" value="UniProtKB-KW"/>
</dbReference>
<feature type="chain" id="PRO_5025458815" evidence="1">
    <location>
        <begin position="23"/>
        <end position="853"/>
    </location>
</feature>
<dbReference type="Pfam" id="PF16313">
    <property type="entry name" value="DUF4953"/>
    <property type="match status" value="1"/>
</dbReference>
<dbReference type="InterPro" id="IPR034032">
    <property type="entry name" value="Zn_MMP-like_bac"/>
</dbReference>
<dbReference type="RefSeq" id="WP_158462685.1">
    <property type="nucleotide sequence ID" value="NZ_VZAD01000020.1"/>
</dbReference>
<evidence type="ECO:0000259" key="3">
    <source>
        <dbReference type="Pfam" id="PF17148"/>
    </source>
</evidence>
<dbReference type="OrthoDB" id="9776599at2"/>
<dbReference type="GO" id="GO:0006508">
    <property type="term" value="P:proteolysis"/>
    <property type="evidence" value="ECO:0007669"/>
    <property type="project" value="UniProtKB-KW"/>
</dbReference>
<keyword evidence="5" id="KW-0378">Hydrolase</keyword>
<dbReference type="SUPFAM" id="SSF55486">
    <property type="entry name" value="Metalloproteases ('zincins'), catalytic domain"/>
    <property type="match status" value="1"/>
</dbReference>
<organism evidence="5 6">
    <name type="scientific">Segatella copri</name>
    <dbReference type="NCBI Taxonomy" id="165179"/>
    <lineage>
        <taxon>Bacteria</taxon>
        <taxon>Pseudomonadati</taxon>
        <taxon>Bacteroidota</taxon>
        <taxon>Bacteroidia</taxon>
        <taxon>Bacteroidales</taxon>
        <taxon>Prevotellaceae</taxon>
        <taxon>Segatella</taxon>
    </lineage>
</organism>
<evidence type="ECO:0000313" key="6">
    <source>
        <dbReference type="Proteomes" id="UP000384372"/>
    </source>
</evidence>
<comment type="caution">
    <text evidence="5">The sequence shown here is derived from an EMBL/GenBank/DDBJ whole genome shotgun (WGS) entry which is preliminary data.</text>
</comment>
<feature type="signal peptide" evidence="1">
    <location>
        <begin position="1"/>
        <end position="22"/>
    </location>
</feature>
<accession>A0A6A7W901</accession>
<dbReference type="Pfam" id="PF17162">
    <property type="entry name" value="DUF5118"/>
    <property type="match status" value="1"/>
</dbReference>
<dbReference type="InterPro" id="IPR024079">
    <property type="entry name" value="MetalloPept_cat_dom_sf"/>
</dbReference>
<name>A0A6A7W901_9BACT</name>
<dbReference type="AlphaFoldDB" id="A0A6A7W901"/>
<evidence type="ECO:0000256" key="1">
    <source>
        <dbReference type="SAM" id="SignalP"/>
    </source>
</evidence>
<dbReference type="PANTHER" id="PTHR38478:SF1">
    <property type="entry name" value="ZINC DEPENDENT METALLOPROTEASE DOMAIN LIPOPROTEIN"/>
    <property type="match status" value="1"/>
</dbReference>
<dbReference type="Gene3D" id="3.40.390.10">
    <property type="entry name" value="Collagenase (Catalytic Domain)"/>
    <property type="match status" value="1"/>
</dbReference>
<proteinExistence type="predicted"/>
<sequence length="853" mass="96783">MKLSTLVLAASICLTPALTTQAKSKKKNLNSLTAKSDSTKTDYAKVTKGGKKDTGLFTVIYNNKSGKLYFELPDSAFSHQYILANRMAATSDTQDFVAGQMINTPLLIQFSKDERNVYINLIQSNNVVDKNDPIAASFDKNFLNPRMKGFKIVARNNGNVVIDVTSFFGTNEAYISPLKEVSVFSKLFGDANAIKGTFSADASSIDFVKTFPKNIEIESTLSFNTTGMVKKPYSVKVHRSLFVLPEDPMPMRYQDNRVGFFNKNKNIYSSSKDKVESKTYINRWRLQPKPEDMDKYFAGELVEPQKPIVFYVDSAFPEKWRETIKTGIEDWNQAFEQAGFKNAIIAKDYPKNDPDFDPDDMRYNCFKYAVTSTANAMGPSHKDPRTGEILTADVIWYHNIVSLLHNWRFIQTAAVDKRVRKNTFDDDVMRESIRYAAAHEIGHTLGLMHNMGASYAFDVEQLRDPKFTQQYGTTPSIMDYARNNYIAQPGDLEKGVRLTPPVIGVYDKYAINWGYRIIKGANTPEEEVATLNKWIAEKANDKKFQFGAQQVLGTVDPTDLTEDLGNDHIKASNYGISNMKILMKNFENWTMEKGERYDDLEKLYREVTKQYTRYINHVASYIGGIEYTEIRQGDGQAQSMNYINKARQKEALTWLLAQMRSFDSWLTPHALLNKMELSLDVNKNICKRTISSLFNPTALYRIKEGGMVNANTNYTIEGYMNDLTNMIFKAPVGGKLSYAEQALQSNAINLMMQRTGLQTETGKKTKGLTDDQLWQNDLEMSQQICNANDMADSFVRINYGGSMLSDAETGALMTGSLQRVLNKYRAYRATATGSTRDFYSYQILLMEKLLNNK</sequence>
<evidence type="ECO:0000259" key="2">
    <source>
        <dbReference type="Pfam" id="PF16313"/>
    </source>
</evidence>
<dbReference type="InterPro" id="IPR032534">
    <property type="entry name" value="EcxA_zinc-bd"/>
</dbReference>
<dbReference type="Proteomes" id="UP000384372">
    <property type="component" value="Unassembled WGS sequence"/>
</dbReference>
<keyword evidence="5" id="KW-0645">Protease</keyword>